<name>E5R5C1_LEPMJ</name>
<organism evidence="2">
    <name type="scientific">Leptosphaeria maculans (strain JN3 / isolate v23.1.3 / race Av1-4-5-6-7-8)</name>
    <name type="common">Blackleg fungus</name>
    <name type="synonym">Phoma lingam</name>
    <dbReference type="NCBI Taxonomy" id="985895"/>
    <lineage>
        <taxon>Eukaryota</taxon>
        <taxon>Fungi</taxon>
        <taxon>Dikarya</taxon>
        <taxon>Ascomycota</taxon>
        <taxon>Pezizomycotina</taxon>
        <taxon>Dothideomycetes</taxon>
        <taxon>Pleosporomycetidae</taxon>
        <taxon>Pleosporales</taxon>
        <taxon>Pleosporineae</taxon>
        <taxon>Leptosphaeriaceae</taxon>
        <taxon>Plenodomus</taxon>
        <taxon>Plenodomus lingam/Leptosphaeria maculans species complex</taxon>
    </lineage>
</organism>
<keyword evidence="2" id="KW-1185">Reference proteome</keyword>
<sequence length="108" mass="12281">MRSEARAVSTARHRSIIIVLCEVEIILAAHTRQRDKSHHHHQELPVMSDGALHAHHPFCTFFAHCLKTAAPRSPPLPNCPISLRRRAAPVEALIQASRRLTREKDRFT</sequence>
<dbReference type="AlphaFoldDB" id="E5R5C1"/>
<gene>
    <name evidence="1" type="ORF">LEMA_P047970.1</name>
</gene>
<proteinExistence type="predicted"/>
<dbReference type="HOGENOM" id="CLU_2197432_0_0_1"/>
<evidence type="ECO:0000313" key="1">
    <source>
        <dbReference type="EMBL" id="CBX92091.1"/>
    </source>
</evidence>
<dbReference type="Proteomes" id="UP000002668">
    <property type="component" value="Genome"/>
</dbReference>
<evidence type="ECO:0000313" key="2">
    <source>
        <dbReference type="Proteomes" id="UP000002668"/>
    </source>
</evidence>
<dbReference type="VEuPathDB" id="FungiDB:LEMA_P047970.1"/>
<protein>
    <submittedName>
        <fullName evidence="1">Predicted protein</fullName>
    </submittedName>
</protein>
<dbReference type="InParanoid" id="E5R5C1"/>
<dbReference type="EMBL" id="FP929083">
    <property type="protein sequence ID" value="CBX92091.1"/>
    <property type="molecule type" value="Genomic_DNA"/>
</dbReference>
<accession>E5R5C1</accession>
<reference evidence="2" key="1">
    <citation type="journal article" date="2011" name="Nat. Commun.">
        <title>Effector diversification within compartments of the Leptosphaeria maculans genome affected by Repeat-Induced Point mutations.</title>
        <authorList>
            <person name="Rouxel T."/>
            <person name="Grandaubert J."/>
            <person name="Hane J.K."/>
            <person name="Hoede C."/>
            <person name="van de Wouw A.P."/>
            <person name="Couloux A."/>
            <person name="Dominguez V."/>
            <person name="Anthouard V."/>
            <person name="Bally P."/>
            <person name="Bourras S."/>
            <person name="Cozijnsen A.J."/>
            <person name="Ciuffetti L.M."/>
            <person name="Degrave A."/>
            <person name="Dilmaghani A."/>
            <person name="Duret L."/>
            <person name="Fudal I."/>
            <person name="Goodwin S.B."/>
            <person name="Gout L."/>
            <person name="Glaser N."/>
            <person name="Linglin J."/>
            <person name="Kema G.H.J."/>
            <person name="Lapalu N."/>
            <person name="Lawrence C.B."/>
            <person name="May K."/>
            <person name="Meyer M."/>
            <person name="Ollivier B."/>
            <person name="Poulain J."/>
            <person name="Schoch C.L."/>
            <person name="Simon A."/>
            <person name="Spatafora J.W."/>
            <person name="Stachowiak A."/>
            <person name="Turgeon B.G."/>
            <person name="Tyler B.M."/>
            <person name="Vincent D."/>
            <person name="Weissenbach J."/>
            <person name="Amselem J."/>
            <person name="Quesneville H."/>
            <person name="Oliver R.P."/>
            <person name="Wincker P."/>
            <person name="Balesdent M.-H."/>
            <person name="Howlett B.J."/>
        </authorList>
    </citation>
    <scope>NUCLEOTIDE SEQUENCE [LARGE SCALE GENOMIC DNA]</scope>
    <source>
        <strain evidence="2">JN3 / isolate v23.1.3 / race Av1-4-5-6-7-8</strain>
    </source>
</reference>